<dbReference type="PANTHER" id="PTHR43943">
    <property type="entry name" value="DEHYDROGENASE/REDUCTASE (SDR FAMILY) MEMBER 4"/>
    <property type="match status" value="1"/>
</dbReference>
<dbReference type="SUPFAM" id="SSF51735">
    <property type="entry name" value="NAD(P)-binding Rossmann-fold domains"/>
    <property type="match status" value="1"/>
</dbReference>
<dbReference type="PRINTS" id="PR00081">
    <property type="entry name" value="GDHRDH"/>
</dbReference>
<keyword evidence="3" id="KW-0560">Oxidoreductase</keyword>
<name>A0A1M6IQ15_9BRAD</name>
<proteinExistence type="inferred from homology"/>
<keyword evidence="2" id="KW-0058">Aromatic hydrocarbons catabolism</keyword>
<dbReference type="Pfam" id="PF00106">
    <property type="entry name" value="adh_short"/>
    <property type="match status" value="1"/>
</dbReference>
<organism evidence="6 7">
    <name type="scientific">Bradyrhizobium lablabi</name>
    <dbReference type="NCBI Taxonomy" id="722472"/>
    <lineage>
        <taxon>Bacteria</taxon>
        <taxon>Pseudomonadati</taxon>
        <taxon>Pseudomonadota</taxon>
        <taxon>Alphaproteobacteria</taxon>
        <taxon>Hyphomicrobiales</taxon>
        <taxon>Nitrobacteraceae</taxon>
        <taxon>Bradyrhizobium</taxon>
    </lineage>
</organism>
<keyword evidence="4" id="KW-0520">NAD</keyword>
<sequence length="247" mass="26270">MTTFPLASRIALVTGASRGIGYATARALAKLGAHVVAVARTQGGLEELDDEIQKDGGSATLVPLDLTDFDGIARLGAALHERHGKLDILVGNAGVAGPSSPLGHVDLKPWNDVMAVNVTANFQLIRCMEPLLKKSDAGRAVFVTSAAANKALAYVGPYATSKAALEALVRVWANETASTAIRVNLFSPGPIRTRMRATVFPGEDPMTLDTPEQAAEFILPMCTPDWKETGRFYDYPARTLKSFHAPA</sequence>
<dbReference type="EMBL" id="LT670844">
    <property type="protein sequence ID" value="SHJ36541.1"/>
    <property type="molecule type" value="Genomic_DNA"/>
</dbReference>
<protein>
    <submittedName>
        <fullName evidence="6">NAD(P)-dependent dehydrogenase, short-chain alcohol dehydrogenase family</fullName>
    </submittedName>
</protein>
<dbReference type="InterPro" id="IPR020904">
    <property type="entry name" value="Sc_DH/Rdtase_CS"/>
</dbReference>
<dbReference type="PANTHER" id="PTHR43943:SF17">
    <property type="entry name" value="3-PHENYLPROPIONATE-DIHYDRODIOL_CINNAMIC ACID-DIHYDRODIOL DEHYDROGENASE"/>
    <property type="match status" value="1"/>
</dbReference>
<gene>
    <name evidence="6" type="ORF">SAMN05444159_0430</name>
</gene>
<evidence type="ECO:0000313" key="6">
    <source>
        <dbReference type="EMBL" id="SHJ36541.1"/>
    </source>
</evidence>
<dbReference type="PRINTS" id="PR00080">
    <property type="entry name" value="SDRFAMILY"/>
</dbReference>
<evidence type="ECO:0000256" key="3">
    <source>
        <dbReference type="ARBA" id="ARBA00023002"/>
    </source>
</evidence>
<dbReference type="GO" id="GO:0016491">
    <property type="term" value="F:oxidoreductase activity"/>
    <property type="evidence" value="ECO:0007669"/>
    <property type="project" value="UniProtKB-KW"/>
</dbReference>
<accession>A0A1M6IQ15</accession>
<dbReference type="RefSeq" id="WP_079536465.1">
    <property type="nucleotide sequence ID" value="NZ_LT670844.1"/>
</dbReference>
<reference evidence="6 7" key="1">
    <citation type="submission" date="2016-11" db="EMBL/GenBank/DDBJ databases">
        <authorList>
            <person name="Jaros S."/>
            <person name="Januszkiewicz K."/>
            <person name="Wedrychowicz H."/>
        </authorList>
    </citation>
    <scope>NUCLEOTIDE SEQUENCE [LARGE SCALE GENOMIC DNA]</scope>
    <source>
        <strain evidence="6 7">GAS499</strain>
    </source>
</reference>
<evidence type="ECO:0000256" key="4">
    <source>
        <dbReference type="ARBA" id="ARBA00023027"/>
    </source>
</evidence>
<dbReference type="InterPro" id="IPR002347">
    <property type="entry name" value="SDR_fam"/>
</dbReference>
<dbReference type="PROSITE" id="PS00061">
    <property type="entry name" value="ADH_SHORT"/>
    <property type="match status" value="1"/>
</dbReference>
<dbReference type="InterPro" id="IPR036291">
    <property type="entry name" value="NAD(P)-bd_dom_sf"/>
</dbReference>
<evidence type="ECO:0000256" key="1">
    <source>
        <dbReference type="ARBA" id="ARBA00006484"/>
    </source>
</evidence>
<evidence type="ECO:0000256" key="5">
    <source>
        <dbReference type="RuleBase" id="RU000363"/>
    </source>
</evidence>
<dbReference type="CDD" id="cd05233">
    <property type="entry name" value="SDR_c"/>
    <property type="match status" value="1"/>
</dbReference>
<comment type="similarity">
    <text evidence="1 5">Belongs to the short-chain dehydrogenases/reductases (SDR) family.</text>
</comment>
<dbReference type="Gene3D" id="3.40.50.720">
    <property type="entry name" value="NAD(P)-binding Rossmann-like Domain"/>
    <property type="match status" value="1"/>
</dbReference>
<dbReference type="AlphaFoldDB" id="A0A1M6IQ15"/>
<dbReference type="Proteomes" id="UP000189935">
    <property type="component" value="Chromosome I"/>
</dbReference>
<evidence type="ECO:0000256" key="2">
    <source>
        <dbReference type="ARBA" id="ARBA00022797"/>
    </source>
</evidence>
<dbReference type="OrthoDB" id="9790785at2"/>
<evidence type="ECO:0000313" key="7">
    <source>
        <dbReference type="Proteomes" id="UP000189935"/>
    </source>
</evidence>